<dbReference type="CDD" id="cd00038">
    <property type="entry name" value="CAP_ED"/>
    <property type="match status" value="1"/>
</dbReference>
<keyword evidence="4" id="KW-0547">Nucleotide-binding</keyword>
<dbReference type="SMART" id="SM00100">
    <property type="entry name" value="cNMP"/>
    <property type="match status" value="1"/>
</dbReference>
<dbReference type="PANTHER" id="PTHR23011">
    <property type="entry name" value="CYCLIC NUCLEOTIDE-BINDING DOMAIN CONTAINING PROTEIN"/>
    <property type="match status" value="1"/>
</dbReference>
<evidence type="ECO:0000259" key="8">
    <source>
        <dbReference type="PROSITE" id="PS50042"/>
    </source>
</evidence>
<dbReference type="GO" id="GO:0007283">
    <property type="term" value="P:spermatogenesis"/>
    <property type="evidence" value="ECO:0007669"/>
    <property type="project" value="TreeGrafter"/>
</dbReference>
<name>A0A8D0E5A1_SALMN</name>
<accession>A0A8D0E5A1</accession>
<evidence type="ECO:0000256" key="6">
    <source>
        <dbReference type="ARBA" id="ARBA00059651"/>
    </source>
</evidence>
<dbReference type="Proteomes" id="UP000694421">
    <property type="component" value="Unplaced"/>
</dbReference>
<dbReference type="PROSITE" id="PS50042">
    <property type="entry name" value="CNMP_BINDING_3"/>
    <property type="match status" value="1"/>
</dbReference>
<reference evidence="9" key="2">
    <citation type="submission" date="2025-09" db="UniProtKB">
        <authorList>
            <consortium name="Ensembl"/>
        </authorList>
    </citation>
    <scope>IDENTIFICATION</scope>
</reference>
<protein>
    <recommendedName>
        <fullName evidence="7">Cyclic nucleotide-binding domain-containing protein 2</fullName>
    </recommendedName>
</protein>
<evidence type="ECO:0000256" key="5">
    <source>
        <dbReference type="ARBA" id="ARBA00023149"/>
    </source>
</evidence>
<dbReference type="GO" id="GO:0030552">
    <property type="term" value="F:cAMP binding"/>
    <property type="evidence" value="ECO:0007669"/>
    <property type="project" value="UniProtKB-KW"/>
</dbReference>
<sequence>MSDYSNHMTALTTEHFPFRAIQITRKPPAWRTDSEIRHLRNRLQLLESFRQYSPNLQLLLAKVIRFERFGRRRVIIKKGHWATSFYFIYFGSVAITDDEDGSSAFADTVPTTLQRGAAFGEIALLQRTRRIATVVCMEETELLVVDKKDFFGYKLDKELQKECKYRYDFLRNLDLFETMSDAAIEKIANFCRIERFHYGQVITNDLKDTTMIIFITKGICEILRLIDLSTCPSYHKWISKQLCLPRPKLEVREKRHIASGMYVRFILSHIFLTALCEPELSSTPSSSPEDDKEVVQKVVSGEFIRKPAYTTSYGELPDSVAAAVYIRIDELGKPVLTSVLVSLYSDDELCQVFLRQNAWEFFKKDLLDLVIQPKLMKTVYPPHPCPTEEIYRSWCMNKAGIFDVSMMRYKKEPPPEKFKYVPSLMAHGKENLPQIQPRLIHGINVIRPSLNAAF</sequence>
<evidence type="ECO:0000256" key="1">
    <source>
        <dbReference type="ARBA" id="ARBA00004514"/>
    </source>
</evidence>
<dbReference type="AlphaFoldDB" id="A0A8D0E5A1"/>
<dbReference type="Ensembl" id="ENSSMRT00000031459.1">
    <property type="protein sequence ID" value="ENSSMRP00000026921.1"/>
    <property type="gene ID" value="ENSSMRG00000020781.1"/>
</dbReference>
<keyword evidence="3" id="KW-0116">cAMP-binding</keyword>
<dbReference type="SUPFAM" id="SSF51206">
    <property type="entry name" value="cAMP-binding domain-like"/>
    <property type="match status" value="2"/>
</dbReference>
<keyword evidence="2" id="KW-0963">Cytoplasm</keyword>
<dbReference type="InterPro" id="IPR018490">
    <property type="entry name" value="cNMP-bd_dom_sf"/>
</dbReference>
<feature type="domain" description="Cyclic nucleotide-binding" evidence="8">
    <location>
        <begin position="48"/>
        <end position="150"/>
    </location>
</feature>
<comment type="function">
    <text evidence="6">Essential for male fertility. Plays an important role in spermatogenesis and regulates sperm motility by controlling the development of the flagellar bending of sperm.</text>
</comment>
<evidence type="ECO:0000256" key="3">
    <source>
        <dbReference type="ARBA" id="ARBA00022566"/>
    </source>
</evidence>
<dbReference type="GO" id="GO:0005829">
    <property type="term" value="C:cytosol"/>
    <property type="evidence" value="ECO:0007669"/>
    <property type="project" value="UniProtKB-SubCell"/>
</dbReference>
<evidence type="ECO:0000313" key="10">
    <source>
        <dbReference type="Proteomes" id="UP000694421"/>
    </source>
</evidence>
<comment type="subcellular location">
    <subcellularLocation>
        <location evidence="1">Cytoplasm</location>
        <location evidence="1">Cytosol</location>
    </subcellularLocation>
</comment>
<evidence type="ECO:0000256" key="2">
    <source>
        <dbReference type="ARBA" id="ARBA00022490"/>
    </source>
</evidence>
<dbReference type="Pfam" id="PF00027">
    <property type="entry name" value="cNMP_binding"/>
    <property type="match status" value="1"/>
</dbReference>
<dbReference type="FunFam" id="2.60.120.10:FF:000083">
    <property type="entry name" value="Cyclic nucleotide binding domain containing 2"/>
    <property type="match status" value="1"/>
</dbReference>
<evidence type="ECO:0000256" key="4">
    <source>
        <dbReference type="ARBA" id="ARBA00022741"/>
    </source>
</evidence>
<evidence type="ECO:0000256" key="7">
    <source>
        <dbReference type="ARBA" id="ARBA00072573"/>
    </source>
</evidence>
<evidence type="ECO:0000313" key="9">
    <source>
        <dbReference type="Ensembl" id="ENSSMRP00000026921.1"/>
    </source>
</evidence>
<reference evidence="9" key="1">
    <citation type="submission" date="2025-08" db="UniProtKB">
        <authorList>
            <consortium name="Ensembl"/>
        </authorList>
    </citation>
    <scope>IDENTIFICATION</scope>
</reference>
<keyword evidence="5" id="KW-0114">cAMP</keyword>
<proteinExistence type="predicted"/>
<dbReference type="Gene3D" id="2.60.120.10">
    <property type="entry name" value="Jelly Rolls"/>
    <property type="match status" value="2"/>
</dbReference>
<keyword evidence="10" id="KW-1185">Reference proteome</keyword>
<organism evidence="9 10">
    <name type="scientific">Salvator merianae</name>
    <name type="common">Argentine black and white tegu</name>
    <name type="synonym">Tupinambis merianae</name>
    <dbReference type="NCBI Taxonomy" id="96440"/>
    <lineage>
        <taxon>Eukaryota</taxon>
        <taxon>Metazoa</taxon>
        <taxon>Chordata</taxon>
        <taxon>Craniata</taxon>
        <taxon>Vertebrata</taxon>
        <taxon>Euteleostomi</taxon>
        <taxon>Lepidosauria</taxon>
        <taxon>Squamata</taxon>
        <taxon>Bifurcata</taxon>
        <taxon>Unidentata</taxon>
        <taxon>Episquamata</taxon>
        <taxon>Laterata</taxon>
        <taxon>Teiioidea</taxon>
        <taxon>Teiidae</taxon>
        <taxon>Salvator</taxon>
    </lineage>
</organism>
<dbReference type="PANTHER" id="PTHR23011:SF43">
    <property type="entry name" value="CYCLIC NUCLEOTIDE-BINDING DOMAIN-CONTAINING PROTEIN 2"/>
    <property type="match status" value="1"/>
</dbReference>
<dbReference type="GeneTree" id="ENSGT00390000003964"/>
<dbReference type="InterPro" id="IPR014710">
    <property type="entry name" value="RmlC-like_jellyroll"/>
</dbReference>
<dbReference type="OMA" id="LAKIMRF"/>
<dbReference type="InterPro" id="IPR000595">
    <property type="entry name" value="cNMP-bd_dom"/>
</dbReference>